<dbReference type="Proteomes" id="UP001549145">
    <property type="component" value="Unassembled WGS sequence"/>
</dbReference>
<proteinExistence type="inferred from homology"/>
<feature type="domain" description="UspA" evidence="2">
    <location>
        <begin position="206"/>
        <end position="263"/>
    </location>
</feature>
<evidence type="ECO:0000256" key="1">
    <source>
        <dbReference type="ARBA" id="ARBA00008791"/>
    </source>
</evidence>
<name>A0ABV2LBN8_9HYPH</name>
<comment type="similarity">
    <text evidence="1">Belongs to the universal stress protein A family.</text>
</comment>
<sequence length="269" mass="28090">MSYASVMVAVDLDESTRGRIRLAGHLADAFKARLIGVAAEMPAYEAAPVGPTLGSAYCLASVQEAVLNDLRIAHAAFEEAGAGRSRVEWRSNLDFPMEFLARQSAAADLVVVGRGDAGNPLLSVDPGDAVMRLGAPVLVVPPGVEHLDAQRVAVAWKTTREAHRALRDALPFLARASHVVVLAIDDGAGAADTRDVVGFLQAHDVHASAVAKDALGSSTAEALVEAASEHAADLIVAGAYGHGRLREWAFGGVTRDLLAGCPMCCLMSH</sequence>
<reference evidence="3 4" key="1">
    <citation type="submission" date="2024-06" db="EMBL/GenBank/DDBJ databases">
        <title>Genomic Encyclopedia of Type Strains, Phase IV (KMG-IV): sequencing the most valuable type-strain genomes for metagenomic binning, comparative biology and taxonomic classification.</title>
        <authorList>
            <person name="Goeker M."/>
        </authorList>
    </citation>
    <scope>NUCLEOTIDE SEQUENCE [LARGE SCALE GENOMIC DNA]</scope>
    <source>
        <strain evidence="3 4">DSM 21331</strain>
    </source>
</reference>
<dbReference type="RefSeq" id="WP_238279781.1">
    <property type="nucleotide sequence ID" value="NZ_BPQL01000066.1"/>
</dbReference>
<dbReference type="SUPFAM" id="SSF52402">
    <property type="entry name" value="Adenine nucleotide alpha hydrolases-like"/>
    <property type="match status" value="2"/>
</dbReference>
<keyword evidence="4" id="KW-1185">Reference proteome</keyword>
<dbReference type="PANTHER" id="PTHR46268">
    <property type="entry name" value="STRESS RESPONSE PROTEIN NHAX"/>
    <property type="match status" value="1"/>
</dbReference>
<accession>A0ABV2LBN8</accession>
<evidence type="ECO:0000259" key="2">
    <source>
        <dbReference type="Pfam" id="PF00582"/>
    </source>
</evidence>
<dbReference type="Pfam" id="PF00582">
    <property type="entry name" value="Usp"/>
    <property type="match status" value="1"/>
</dbReference>
<evidence type="ECO:0000313" key="4">
    <source>
        <dbReference type="Proteomes" id="UP001549145"/>
    </source>
</evidence>
<dbReference type="PANTHER" id="PTHR46268:SF15">
    <property type="entry name" value="UNIVERSAL STRESS PROTEIN HP_0031"/>
    <property type="match status" value="1"/>
</dbReference>
<dbReference type="InterPro" id="IPR006016">
    <property type="entry name" value="UspA"/>
</dbReference>
<dbReference type="CDD" id="cd00293">
    <property type="entry name" value="USP-like"/>
    <property type="match status" value="1"/>
</dbReference>
<evidence type="ECO:0000313" key="3">
    <source>
        <dbReference type="EMBL" id="MET3694747.1"/>
    </source>
</evidence>
<comment type="caution">
    <text evidence="3">The sequence shown here is derived from an EMBL/GenBank/DDBJ whole genome shotgun (WGS) entry which is preliminary data.</text>
</comment>
<protein>
    <submittedName>
        <fullName evidence="3">Nucleotide-binding universal stress UspA family protein</fullName>
    </submittedName>
</protein>
<dbReference type="Gene3D" id="3.40.50.12370">
    <property type="match status" value="1"/>
</dbReference>
<organism evidence="3 4">
    <name type="scientific">Methylobacterium goesingense</name>
    <dbReference type="NCBI Taxonomy" id="243690"/>
    <lineage>
        <taxon>Bacteria</taxon>
        <taxon>Pseudomonadati</taxon>
        <taxon>Pseudomonadota</taxon>
        <taxon>Alphaproteobacteria</taxon>
        <taxon>Hyphomicrobiales</taxon>
        <taxon>Methylobacteriaceae</taxon>
        <taxon>Methylobacterium</taxon>
    </lineage>
</organism>
<dbReference type="EMBL" id="JBEPMM010000017">
    <property type="protein sequence ID" value="MET3694747.1"/>
    <property type="molecule type" value="Genomic_DNA"/>
</dbReference>
<gene>
    <name evidence="3" type="ORF">ABID43_004310</name>
</gene>